<dbReference type="Proteomes" id="UP001431429">
    <property type="component" value="Unassembled WGS sequence"/>
</dbReference>
<comment type="caution">
    <text evidence="1">The sequence shown here is derived from an EMBL/GenBank/DDBJ whole genome shotgun (WGS) entry which is preliminary data.</text>
</comment>
<organism evidence="1 2">
    <name type="scientific">Streptomyces albipurpureus</name>
    <dbReference type="NCBI Taxonomy" id="2897419"/>
    <lineage>
        <taxon>Bacteria</taxon>
        <taxon>Bacillati</taxon>
        <taxon>Actinomycetota</taxon>
        <taxon>Actinomycetes</taxon>
        <taxon>Kitasatosporales</taxon>
        <taxon>Streptomycetaceae</taxon>
        <taxon>Streptomyces</taxon>
    </lineage>
</organism>
<protein>
    <submittedName>
        <fullName evidence="1">Uncharacterized protein</fullName>
    </submittedName>
</protein>
<reference evidence="1" key="1">
    <citation type="submission" date="2022-06" db="EMBL/GenBank/DDBJ databases">
        <title>Genome public.</title>
        <authorList>
            <person name="Sun Q."/>
        </authorList>
    </citation>
    <scope>NUCLEOTIDE SEQUENCE</scope>
    <source>
        <strain evidence="1">CWNU-1</strain>
    </source>
</reference>
<dbReference type="RefSeq" id="WP_250917742.1">
    <property type="nucleotide sequence ID" value="NZ_JAMQAW010000003.1"/>
</dbReference>
<evidence type="ECO:0000313" key="1">
    <source>
        <dbReference type="EMBL" id="MCM2387375.1"/>
    </source>
</evidence>
<accession>A0ABT0UG37</accession>
<dbReference type="EMBL" id="JAMQAW010000003">
    <property type="protein sequence ID" value="MCM2387375.1"/>
    <property type="molecule type" value="Genomic_DNA"/>
</dbReference>
<proteinExistence type="predicted"/>
<name>A0ABT0UG37_9ACTN</name>
<sequence length="45" mass="4621">MAELYRAHAPRLLVVLAGAEGLDGTQDVSDGACCVLAGVAGCRYQ</sequence>
<gene>
    <name evidence="1" type="ORF">NBG84_03435</name>
</gene>
<keyword evidence="2" id="KW-1185">Reference proteome</keyword>
<evidence type="ECO:0000313" key="2">
    <source>
        <dbReference type="Proteomes" id="UP001431429"/>
    </source>
</evidence>